<evidence type="ECO:0000313" key="2">
    <source>
        <dbReference type="EMBL" id="GEQ49878.1"/>
    </source>
</evidence>
<feature type="transmembrane region" description="Helical" evidence="1">
    <location>
        <begin position="142"/>
        <end position="160"/>
    </location>
</feature>
<dbReference type="GeneID" id="69986487"/>
<evidence type="ECO:0000256" key="1">
    <source>
        <dbReference type="SAM" id="Phobius"/>
    </source>
</evidence>
<keyword evidence="1" id="KW-0472">Membrane</keyword>
<comment type="caution">
    <text evidence="3">The sequence shown here is derived from an EMBL/GenBank/DDBJ whole genome shotgun (WGS) entry which is preliminary data.</text>
</comment>
<protein>
    <recommendedName>
        <fullName evidence="6">Niacin transporter NiaX</fullName>
    </recommendedName>
</protein>
<dbReference type="Proteomes" id="UP000886607">
    <property type="component" value="Unassembled WGS sequence"/>
</dbReference>
<reference evidence="3" key="1">
    <citation type="submission" date="2019-08" db="EMBL/GenBank/DDBJ databases">
        <authorList>
            <person name="Ishikawa M."/>
            <person name="Suzuki T."/>
            <person name="Matsutani M."/>
        </authorList>
    </citation>
    <scope>NUCLEOTIDE SEQUENCE</scope>
    <source>
        <strain evidence="3">7C1</strain>
        <strain evidence="2">8C4</strain>
    </source>
</reference>
<name>A0AAN4ZPE7_9ENTE</name>
<accession>A0AAN4ZPE7</accession>
<dbReference type="Proteomes" id="UP000886597">
    <property type="component" value="Unassembled WGS sequence"/>
</dbReference>
<keyword evidence="1" id="KW-1133">Transmembrane helix</keyword>
<dbReference type="AlphaFoldDB" id="A0AAN4ZPE7"/>
<proteinExistence type="predicted"/>
<reference evidence="3" key="2">
    <citation type="journal article" date="2020" name="Int. Dairy J.">
        <title>Lactic acid bacterial diversity in Brie cheese focusing on salt concentration and pH of isolation medium and characterisation of halophilic and alkaliphilic lactic acid bacterial isolates.</title>
        <authorList>
            <person name="Unno R."/>
            <person name="Matsutani M."/>
            <person name="Suzuki T."/>
            <person name="Kodama K."/>
            <person name="Matsushita H."/>
            <person name="Yamasato K."/>
            <person name="Koizumi Y."/>
            <person name="Ishikawa M."/>
        </authorList>
    </citation>
    <scope>NUCLEOTIDE SEQUENCE</scope>
    <source>
        <strain evidence="3">7C1</strain>
        <strain evidence="2">8C4</strain>
    </source>
</reference>
<dbReference type="EMBL" id="BKBO01000028">
    <property type="protein sequence ID" value="GEQ49878.1"/>
    <property type="molecule type" value="Genomic_DNA"/>
</dbReference>
<evidence type="ECO:0008006" key="6">
    <source>
        <dbReference type="Google" id="ProtNLM"/>
    </source>
</evidence>
<organism evidence="3 4">
    <name type="scientific">Tetragenococcus koreensis</name>
    <dbReference type="NCBI Taxonomy" id="290335"/>
    <lineage>
        <taxon>Bacteria</taxon>
        <taxon>Bacillati</taxon>
        <taxon>Bacillota</taxon>
        <taxon>Bacilli</taxon>
        <taxon>Lactobacillales</taxon>
        <taxon>Enterococcaceae</taxon>
        <taxon>Tetragenococcus</taxon>
    </lineage>
</organism>
<dbReference type="KEGG" id="tkr:C7K43_11065"/>
<keyword evidence="5" id="KW-1185">Reference proteome</keyword>
<gene>
    <name evidence="2" type="ORF">TK11N_17300</name>
    <name evidence="3" type="ORF">TK2N_17640</name>
</gene>
<evidence type="ECO:0000313" key="3">
    <source>
        <dbReference type="EMBL" id="GEQ54920.1"/>
    </source>
</evidence>
<feature type="transmembrane region" description="Helical" evidence="1">
    <location>
        <begin position="63"/>
        <end position="87"/>
    </location>
</feature>
<dbReference type="EMBL" id="BKBQ01000028">
    <property type="protein sequence ID" value="GEQ54920.1"/>
    <property type="molecule type" value="Genomic_DNA"/>
</dbReference>
<evidence type="ECO:0000313" key="5">
    <source>
        <dbReference type="Proteomes" id="UP000886607"/>
    </source>
</evidence>
<keyword evidence="1" id="KW-0812">Transmembrane</keyword>
<feature type="transmembrane region" description="Helical" evidence="1">
    <location>
        <begin position="107"/>
        <end position="130"/>
    </location>
</feature>
<evidence type="ECO:0000313" key="4">
    <source>
        <dbReference type="Proteomes" id="UP000886597"/>
    </source>
</evidence>
<sequence>MKKNSIHQLTLSALLIALGVLIPLVMPRIVIGPASFTLASHVPLFVAMFFSPRMAITVALGTAFGFLLTAPFIIALRALSHLVFAVLGAYYLQKRPQIVNQPKKFQLYNLVIAIIHAAVEVLVVAGFFLLGGSPQVSYDHSMFTLLFGFIGVGGVIHSLIDYNIAFFVVKTLSKAYAVPVFKKAKEG</sequence>
<dbReference type="RefSeq" id="WP_124006896.1">
    <property type="nucleotide sequence ID" value="NZ_BJYN01000071.1"/>
</dbReference>